<proteinExistence type="predicted"/>
<dbReference type="RefSeq" id="WP_170035137.1">
    <property type="nucleotide sequence ID" value="NZ_JABDTL010000001.1"/>
</dbReference>
<dbReference type="EMBL" id="JACHIA010000021">
    <property type="protein sequence ID" value="MBB6073087.1"/>
    <property type="molecule type" value="Genomic_DNA"/>
</dbReference>
<dbReference type="Proteomes" id="UP000582837">
    <property type="component" value="Unassembled WGS sequence"/>
</dbReference>
<keyword evidence="2" id="KW-1185">Reference proteome</keyword>
<sequence length="78" mass="8572">MRSIKDDHGRAWEAVALPIKVAHLRDGAQLAFRPESGEPVTAPIDFNSIEAANFAISTMGEKELRRRLEWAKTAAGVV</sequence>
<evidence type="ECO:0000313" key="2">
    <source>
        <dbReference type="Proteomes" id="UP000582837"/>
    </source>
</evidence>
<evidence type="ECO:0000313" key="1">
    <source>
        <dbReference type="EMBL" id="MBB6073087.1"/>
    </source>
</evidence>
<comment type="caution">
    <text evidence="1">The sequence shown here is derived from an EMBL/GenBank/DDBJ whole genome shotgun (WGS) entry which is preliminary data.</text>
</comment>
<name>A0A841H4U4_9BACT</name>
<gene>
    <name evidence="1" type="ORF">HNQ61_004754</name>
</gene>
<accession>A0A841H4U4</accession>
<protein>
    <submittedName>
        <fullName evidence="1">Uncharacterized protein</fullName>
    </submittedName>
</protein>
<reference evidence="1 2" key="1">
    <citation type="submission" date="2020-08" db="EMBL/GenBank/DDBJ databases">
        <title>Genomic Encyclopedia of Type Strains, Phase IV (KMG-IV): sequencing the most valuable type-strain genomes for metagenomic binning, comparative biology and taxonomic classification.</title>
        <authorList>
            <person name="Goeker M."/>
        </authorList>
    </citation>
    <scope>NUCLEOTIDE SEQUENCE [LARGE SCALE GENOMIC DNA]</scope>
    <source>
        <strain evidence="1 2">DSM 29007</strain>
    </source>
</reference>
<organism evidence="1 2">
    <name type="scientific">Longimicrobium terrae</name>
    <dbReference type="NCBI Taxonomy" id="1639882"/>
    <lineage>
        <taxon>Bacteria</taxon>
        <taxon>Pseudomonadati</taxon>
        <taxon>Gemmatimonadota</taxon>
        <taxon>Longimicrobiia</taxon>
        <taxon>Longimicrobiales</taxon>
        <taxon>Longimicrobiaceae</taxon>
        <taxon>Longimicrobium</taxon>
    </lineage>
</organism>
<dbReference type="AlphaFoldDB" id="A0A841H4U4"/>